<evidence type="ECO:0000313" key="1">
    <source>
        <dbReference type="EMBL" id="GII05298.1"/>
    </source>
</evidence>
<organism evidence="1 2">
    <name type="scientific">Planobispora takensis</name>
    <dbReference type="NCBI Taxonomy" id="1367882"/>
    <lineage>
        <taxon>Bacteria</taxon>
        <taxon>Bacillati</taxon>
        <taxon>Actinomycetota</taxon>
        <taxon>Actinomycetes</taxon>
        <taxon>Streptosporangiales</taxon>
        <taxon>Streptosporangiaceae</taxon>
        <taxon>Planobispora</taxon>
    </lineage>
</organism>
<gene>
    <name evidence="1" type="ORF">Pta02_73060</name>
</gene>
<protein>
    <recommendedName>
        <fullName evidence="3">Arsenate reductase</fullName>
    </recommendedName>
</protein>
<reference evidence="1" key="1">
    <citation type="submission" date="2021-01" db="EMBL/GenBank/DDBJ databases">
        <title>Whole genome shotgun sequence of Planobispora takensis NBRC 109077.</title>
        <authorList>
            <person name="Komaki H."/>
            <person name="Tamura T."/>
        </authorList>
    </citation>
    <scope>NUCLEOTIDE SEQUENCE</scope>
    <source>
        <strain evidence="1">NBRC 109077</strain>
    </source>
</reference>
<keyword evidence="2" id="KW-1185">Reference proteome</keyword>
<dbReference type="EMBL" id="BOOK01000065">
    <property type="protein sequence ID" value="GII05298.1"/>
    <property type="molecule type" value="Genomic_DNA"/>
</dbReference>
<name>A0A8J3T712_9ACTN</name>
<evidence type="ECO:0008006" key="3">
    <source>
        <dbReference type="Google" id="ProtNLM"/>
    </source>
</evidence>
<sequence>MEWAPAECTLPTEERPLRLAEFDTLFASALRGLERVAPTHLRLVLDGGVQVEETARDLTARESGCCSFFTFTLTPGGERLALDVEVPAVHAKVLDGLATRAIEAAPQVAS</sequence>
<comment type="caution">
    <text evidence="1">The sequence shown here is derived from an EMBL/GenBank/DDBJ whole genome shotgun (WGS) entry which is preliminary data.</text>
</comment>
<dbReference type="Proteomes" id="UP000634476">
    <property type="component" value="Unassembled WGS sequence"/>
</dbReference>
<accession>A0A8J3T712</accession>
<evidence type="ECO:0000313" key="2">
    <source>
        <dbReference type="Proteomes" id="UP000634476"/>
    </source>
</evidence>
<dbReference type="AlphaFoldDB" id="A0A8J3T712"/>
<proteinExistence type="predicted"/>
<dbReference type="RefSeq" id="WP_203879519.1">
    <property type="nucleotide sequence ID" value="NZ_BOOK01000065.1"/>
</dbReference>